<dbReference type="OrthoDB" id="5869154at2759"/>
<keyword evidence="2" id="KW-0812">Transmembrane</keyword>
<accession>A0A4V6I7U2</accession>
<reference evidence="4 5" key="2">
    <citation type="journal article" date="2019" name="G3 (Bethesda)">
        <title>Hybrid Assembly of the Genome of the Entomopathogenic Nematode Steinernema carpocapsae Identifies the X-Chromosome.</title>
        <authorList>
            <person name="Serra L."/>
            <person name="Macchietto M."/>
            <person name="Macias-Munoz A."/>
            <person name="McGill C.J."/>
            <person name="Rodriguez I.M."/>
            <person name="Rodriguez B."/>
            <person name="Murad R."/>
            <person name="Mortazavi A."/>
        </authorList>
    </citation>
    <scope>NUCLEOTIDE SEQUENCE [LARGE SCALE GENOMIC DNA]</scope>
    <source>
        <strain evidence="4 5">ALL</strain>
    </source>
</reference>
<feature type="transmembrane region" description="Helical" evidence="2">
    <location>
        <begin position="53"/>
        <end position="71"/>
    </location>
</feature>
<sequence>MQDKQSYDKLRENFIQELEAPLDSVGVPLLIVLFQMLPTFLHGSTPHFPMKKVILLIWKCLLAILGGWDVLRDTKNAKRKELGLSEIEDTLEVAADFTAINLATQDIVDAAVGNAKTRVAHGPRLISRQLACTSNDGAMRPDDDEMLDPADAAVIIVSCDFEATWTRWNHWRKRSQTTQLPTLRTLDRRSNKPGVIQPEETDESEADEAANEATTSGDQTPIAGTPPPFEPAKKRKLPWKPKIREENIREYCKLSSKREGKVLQVSIA</sequence>
<feature type="domain" description="Far11/STRP N-terminal" evidence="3">
    <location>
        <begin position="21"/>
        <end position="85"/>
    </location>
</feature>
<dbReference type="PANTHER" id="PTHR13239:SF4">
    <property type="entry name" value="AT25231P"/>
    <property type="match status" value="1"/>
</dbReference>
<feature type="transmembrane region" description="Helical" evidence="2">
    <location>
        <begin position="20"/>
        <end position="41"/>
    </location>
</feature>
<dbReference type="InterPro" id="IPR012486">
    <property type="entry name" value="Far11/STRP_N"/>
</dbReference>
<dbReference type="GO" id="GO:0007010">
    <property type="term" value="P:cytoskeleton organization"/>
    <property type="evidence" value="ECO:0007669"/>
    <property type="project" value="TreeGrafter"/>
</dbReference>
<keyword evidence="5" id="KW-1185">Reference proteome</keyword>
<keyword evidence="2" id="KW-0472">Membrane</keyword>
<comment type="caution">
    <text evidence="4">The sequence shown here is derived from an EMBL/GenBank/DDBJ whole genome shotgun (WGS) entry which is preliminary data.</text>
</comment>
<dbReference type="STRING" id="34508.A0A4V6I7U2"/>
<evidence type="ECO:0000259" key="3">
    <source>
        <dbReference type="Pfam" id="PF07923"/>
    </source>
</evidence>
<dbReference type="Pfam" id="PF07923">
    <property type="entry name" value="N1221"/>
    <property type="match status" value="1"/>
</dbReference>
<gene>
    <name evidence="4" type="ORF">L596_002814</name>
</gene>
<evidence type="ECO:0000256" key="2">
    <source>
        <dbReference type="SAM" id="Phobius"/>
    </source>
</evidence>
<feature type="region of interest" description="Disordered" evidence="1">
    <location>
        <begin position="182"/>
        <end position="241"/>
    </location>
</feature>
<protein>
    <recommendedName>
        <fullName evidence="3">Far11/STRP N-terminal domain-containing protein</fullName>
    </recommendedName>
</protein>
<feature type="compositionally biased region" description="Acidic residues" evidence="1">
    <location>
        <begin position="199"/>
        <end position="210"/>
    </location>
</feature>
<proteinExistence type="predicted"/>
<evidence type="ECO:0000313" key="5">
    <source>
        <dbReference type="Proteomes" id="UP000298663"/>
    </source>
</evidence>
<evidence type="ECO:0000256" key="1">
    <source>
        <dbReference type="SAM" id="MobiDB-lite"/>
    </source>
</evidence>
<dbReference type="EMBL" id="AZBU02000001">
    <property type="protein sequence ID" value="TMS35403.1"/>
    <property type="molecule type" value="Genomic_DNA"/>
</dbReference>
<dbReference type="Proteomes" id="UP000298663">
    <property type="component" value="Chromosome X"/>
</dbReference>
<name>A0A4V6I7U2_STECR</name>
<dbReference type="AlphaFoldDB" id="A0A4V6I7U2"/>
<dbReference type="InterPro" id="IPR040185">
    <property type="entry name" value="Far11/STRP"/>
</dbReference>
<reference evidence="4 5" key="1">
    <citation type="journal article" date="2015" name="Genome Biol.">
        <title>Comparative genomics of Steinernema reveals deeply conserved gene regulatory networks.</title>
        <authorList>
            <person name="Dillman A.R."/>
            <person name="Macchietto M."/>
            <person name="Porter C.F."/>
            <person name="Rogers A."/>
            <person name="Williams B."/>
            <person name="Antoshechkin I."/>
            <person name="Lee M.M."/>
            <person name="Goodwin Z."/>
            <person name="Lu X."/>
            <person name="Lewis E.E."/>
            <person name="Goodrich-Blair H."/>
            <person name="Stock S.P."/>
            <person name="Adams B.J."/>
            <person name="Sternberg P.W."/>
            <person name="Mortazavi A."/>
        </authorList>
    </citation>
    <scope>NUCLEOTIDE SEQUENCE [LARGE SCALE GENOMIC DNA]</scope>
    <source>
        <strain evidence="4 5">ALL</strain>
    </source>
</reference>
<evidence type="ECO:0000313" key="4">
    <source>
        <dbReference type="EMBL" id="TMS35403.1"/>
    </source>
</evidence>
<dbReference type="PANTHER" id="PTHR13239">
    <property type="entry name" value="PROTEIN REQUIRED FOR HYPHAL ANASTOMOSIS HAM-2"/>
    <property type="match status" value="1"/>
</dbReference>
<organism evidence="4 5">
    <name type="scientific">Steinernema carpocapsae</name>
    <name type="common">Entomopathogenic nematode</name>
    <dbReference type="NCBI Taxonomy" id="34508"/>
    <lineage>
        <taxon>Eukaryota</taxon>
        <taxon>Metazoa</taxon>
        <taxon>Ecdysozoa</taxon>
        <taxon>Nematoda</taxon>
        <taxon>Chromadorea</taxon>
        <taxon>Rhabditida</taxon>
        <taxon>Tylenchina</taxon>
        <taxon>Panagrolaimomorpha</taxon>
        <taxon>Strongyloidoidea</taxon>
        <taxon>Steinernematidae</taxon>
        <taxon>Steinernema</taxon>
    </lineage>
</organism>
<keyword evidence="2" id="KW-1133">Transmembrane helix</keyword>
<dbReference type="GO" id="GO:0005829">
    <property type="term" value="C:cytosol"/>
    <property type="evidence" value="ECO:0007669"/>
    <property type="project" value="TreeGrafter"/>
</dbReference>
<dbReference type="EMBL" id="CM016762">
    <property type="protein sequence ID" value="TMS35403.1"/>
    <property type="molecule type" value="Genomic_DNA"/>
</dbReference>